<dbReference type="EMBL" id="JBIVPC010000022">
    <property type="protein sequence ID" value="MFJ6041046.1"/>
    <property type="molecule type" value="Genomic_DNA"/>
</dbReference>
<organism evidence="1 2">
    <name type="scientific">Streptomyces ardesiacus</name>
    <dbReference type="NCBI Taxonomy" id="285564"/>
    <lineage>
        <taxon>Bacteria</taxon>
        <taxon>Bacillati</taxon>
        <taxon>Actinomycetota</taxon>
        <taxon>Actinomycetes</taxon>
        <taxon>Kitasatosporales</taxon>
        <taxon>Streptomycetaceae</taxon>
        <taxon>Streptomyces</taxon>
    </lineage>
</organism>
<proteinExistence type="predicted"/>
<evidence type="ECO:0000313" key="2">
    <source>
        <dbReference type="Proteomes" id="UP001617907"/>
    </source>
</evidence>
<reference evidence="1 2" key="1">
    <citation type="submission" date="2024-10" db="EMBL/GenBank/DDBJ databases">
        <title>The Natural Products Discovery Center: Release of the First 8490 Sequenced Strains for Exploring Actinobacteria Biosynthetic Diversity.</title>
        <authorList>
            <person name="Kalkreuter E."/>
            <person name="Kautsar S.A."/>
            <person name="Yang D."/>
            <person name="Bader C.D."/>
            <person name="Teijaro C.N."/>
            <person name="Fluegel L."/>
            <person name="Davis C.M."/>
            <person name="Simpson J.R."/>
            <person name="Lauterbach L."/>
            <person name="Steele A.D."/>
            <person name="Gui C."/>
            <person name="Meng S."/>
            <person name="Li G."/>
            <person name="Viehrig K."/>
            <person name="Ye F."/>
            <person name="Su P."/>
            <person name="Kiefer A.F."/>
            <person name="Nichols A."/>
            <person name="Cepeda A.J."/>
            <person name="Yan W."/>
            <person name="Fan B."/>
            <person name="Jiang Y."/>
            <person name="Adhikari A."/>
            <person name="Zheng C.-J."/>
            <person name="Schuster L."/>
            <person name="Cowan T.M."/>
            <person name="Smanski M.J."/>
            <person name="Chevrette M.G."/>
            <person name="De Carvalho L.P.S."/>
            <person name="Shen B."/>
        </authorList>
    </citation>
    <scope>NUCLEOTIDE SEQUENCE [LARGE SCALE GENOMIC DNA]</scope>
    <source>
        <strain evidence="1 2">NPDC093086</strain>
    </source>
</reference>
<gene>
    <name evidence="1" type="ORF">ACIQFM_32950</name>
</gene>
<accession>A0ABW8HJX4</accession>
<keyword evidence="2" id="KW-1185">Reference proteome</keyword>
<dbReference type="Proteomes" id="UP001617907">
    <property type="component" value="Unassembled WGS sequence"/>
</dbReference>
<comment type="caution">
    <text evidence="1">The sequence shown here is derived from an EMBL/GenBank/DDBJ whole genome shotgun (WGS) entry which is preliminary data.</text>
</comment>
<name>A0ABW8HJX4_9ACTN</name>
<protein>
    <submittedName>
        <fullName evidence="1">Uncharacterized protein</fullName>
    </submittedName>
</protein>
<sequence length="99" mass="11390">MDHIGRFERRFAAPPASFWRAAQAHVFEAHLVRALGRAAEARWRVAEAPGLYQRALDLRDLKAGQYLAWLWQERERPDEVRRVQEQAAMAGDGEAWSSC</sequence>
<dbReference type="RefSeq" id="WP_350892050.1">
    <property type="nucleotide sequence ID" value="NZ_JBEOTR010000031.1"/>
</dbReference>
<evidence type="ECO:0000313" key="1">
    <source>
        <dbReference type="EMBL" id="MFJ6041046.1"/>
    </source>
</evidence>